<dbReference type="InterPro" id="IPR011659">
    <property type="entry name" value="WD40"/>
</dbReference>
<proteinExistence type="inferred from homology"/>
<name>A0A1I3P564_9RHOB</name>
<dbReference type="InterPro" id="IPR011042">
    <property type="entry name" value="6-blade_b-propeller_TolB-like"/>
</dbReference>
<dbReference type="PANTHER" id="PTHR36842:SF1">
    <property type="entry name" value="PROTEIN TOLB"/>
    <property type="match status" value="1"/>
</dbReference>
<dbReference type="EMBL" id="FORY01000002">
    <property type="protein sequence ID" value="SFJ16674.1"/>
    <property type="molecule type" value="Genomic_DNA"/>
</dbReference>
<gene>
    <name evidence="2" type="ORF">SAMN04488138_102201</name>
</gene>
<evidence type="ECO:0000256" key="1">
    <source>
        <dbReference type="ARBA" id="ARBA00009820"/>
    </source>
</evidence>
<dbReference type="Proteomes" id="UP000183299">
    <property type="component" value="Unassembled WGS sequence"/>
</dbReference>
<accession>A0A1I3P564</accession>
<dbReference type="PANTHER" id="PTHR36842">
    <property type="entry name" value="PROTEIN TOLB HOMOLOG"/>
    <property type="match status" value="1"/>
</dbReference>
<dbReference type="RefSeq" id="WP_066606173.1">
    <property type="nucleotide sequence ID" value="NZ_FORY01000002.1"/>
</dbReference>
<dbReference type="Gene3D" id="2.120.10.30">
    <property type="entry name" value="TolB, C-terminal domain"/>
    <property type="match status" value="1"/>
</dbReference>
<dbReference type="SUPFAM" id="SSF82171">
    <property type="entry name" value="DPP6 N-terminal domain-like"/>
    <property type="match status" value="1"/>
</dbReference>
<dbReference type="STRING" id="576117.SAMN04488138_102201"/>
<dbReference type="AlphaFoldDB" id="A0A1I3P564"/>
<organism evidence="2 3">
    <name type="scientific">Celeribacter halophilus</name>
    <dbReference type="NCBI Taxonomy" id="576117"/>
    <lineage>
        <taxon>Bacteria</taxon>
        <taxon>Pseudomonadati</taxon>
        <taxon>Pseudomonadota</taxon>
        <taxon>Alphaproteobacteria</taxon>
        <taxon>Rhodobacterales</taxon>
        <taxon>Roseobacteraceae</taxon>
        <taxon>Celeribacter</taxon>
    </lineage>
</organism>
<dbReference type="Pfam" id="PF07676">
    <property type="entry name" value="PD40"/>
    <property type="match status" value="3"/>
</dbReference>
<sequence length="280" mass="30675">MSGWVSRLMIYDFEEGAEFPVLETDMEIAAPNWMPDGSALIVNGGGSLFWVDLEQPELLEIDTGLCINLNNDHGVSPDGEVLYFSDHSYGHGARIWRQSLATEDDPVEIVGKTPAWFHGASPDGRMICYTAVREGLFGIYTALSDGTQETCVIEGAHHYDGPDFSVDGEWVWFNSDRTGASELWRVRLDGSGLERMTEDALVNWFPHPAPLVAEGEKVVYLAYPEGTVGHPAGMHVALRLWEATTGSTRTLVTLTGGQGTLNVPSWSPDGQAFAYVEYAS</sequence>
<reference evidence="2 3" key="1">
    <citation type="submission" date="2016-10" db="EMBL/GenBank/DDBJ databases">
        <authorList>
            <person name="de Groot N.N."/>
        </authorList>
    </citation>
    <scope>NUCLEOTIDE SEQUENCE [LARGE SCALE GENOMIC DNA]</scope>
    <source>
        <strain evidence="2 3">CGMCC 1.8891</strain>
    </source>
</reference>
<protein>
    <submittedName>
        <fullName evidence="2">WD40-like Beta Propeller Repeat</fullName>
    </submittedName>
</protein>
<evidence type="ECO:0000313" key="2">
    <source>
        <dbReference type="EMBL" id="SFJ16674.1"/>
    </source>
</evidence>
<dbReference type="OrthoDB" id="9812921at2"/>
<evidence type="ECO:0000313" key="3">
    <source>
        <dbReference type="Proteomes" id="UP000183299"/>
    </source>
</evidence>
<keyword evidence="3" id="KW-1185">Reference proteome</keyword>
<dbReference type="GeneID" id="98664006"/>
<comment type="similarity">
    <text evidence="1">Belongs to the TolB family.</text>
</comment>